<dbReference type="InterPro" id="IPR001789">
    <property type="entry name" value="Sig_transdc_resp-reg_receiver"/>
</dbReference>
<reference evidence="7" key="1">
    <citation type="submission" date="2015-05" db="EMBL/GenBank/DDBJ databases">
        <authorList>
            <consortium name="Pathogen Informatics"/>
        </authorList>
    </citation>
    <scope>NUCLEOTIDE SEQUENCE [LARGE SCALE GENOMIC DNA]</scope>
    <source>
        <strain evidence="7">M72</strain>
    </source>
</reference>
<dbReference type="Pfam" id="PF00072">
    <property type="entry name" value="Response_reg"/>
    <property type="match status" value="1"/>
</dbReference>
<feature type="domain" description="HTH LytTR-type" evidence="5">
    <location>
        <begin position="129"/>
        <end position="229"/>
    </location>
</feature>
<dbReference type="Gene3D" id="2.40.50.1020">
    <property type="entry name" value="LytTr DNA-binding domain"/>
    <property type="match status" value="1"/>
</dbReference>
<dbReference type="AlphaFoldDB" id="A0A0M6WKB5"/>
<dbReference type="PROSITE" id="PS50930">
    <property type="entry name" value="HTH_LYTTR"/>
    <property type="match status" value="1"/>
</dbReference>
<dbReference type="GO" id="GO:0003677">
    <property type="term" value="F:DNA binding"/>
    <property type="evidence" value="ECO:0007669"/>
    <property type="project" value="InterPro"/>
</dbReference>
<evidence type="ECO:0000313" key="6">
    <source>
        <dbReference type="EMBL" id="CRL37421.1"/>
    </source>
</evidence>
<evidence type="ECO:0000256" key="3">
    <source>
        <dbReference type="PROSITE-ProRule" id="PRU00169"/>
    </source>
</evidence>
<dbReference type="RefSeq" id="WP_055067704.1">
    <property type="nucleotide sequence ID" value="NZ_CP173697.1"/>
</dbReference>
<dbReference type="OrthoDB" id="9774865at2"/>
<evidence type="ECO:0000259" key="4">
    <source>
        <dbReference type="PROSITE" id="PS50110"/>
    </source>
</evidence>
<keyword evidence="3" id="KW-0597">Phosphoprotein</keyword>
<proteinExistence type="predicted"/>
<evidence type="ECO:0000256" key="1">
    <source>
        <dbReference type="ARBA" id="ARBA00018672"/>
    </source>
</evidence>
<dbReference type="InterPro" id="IPR007492">
    <property type="entry name" value="LytTR_DNA-bd_dom"/>
</dbReference>
<dbReference type="GO" id="GO:0000156">
    <property type="term" value="F:phosphorelay response regulator activity"/>
    <property type="evidence" value="ECO:0007669"/>
    <property type="project" value="InterPro"/>
</dbReference>
<dbReference type="Gene3D" id="3.40.50.2300">
    <property type="match status" value="1"/>
</dbReference>
<feature type="domain" description="Response regulatory" evidence="4">
    <location>
        <begin position="2"/>
        <end position="119"/>
    </location>
</feature>
<dbReference type="Proteomes" id="UP000049979">
    <property type="component" value="Unassembled WGS sequence"/>
</dbReference>
<dbReference type="InterPro" id="IPR046947">
    <property type="entry name" value="LytR-like"/>
</dbReference>
<dbReference type="SUPFAM" id="SSF52172">
    <property type="entry name" value="CheY-like"/>
    <property type="match status" value="1"/>
</dbReference>
<dbReference type="SMART" id="SM00850">
    <property type="entry name" value="LytTR"/>
    <property type="match status" value="1"/>
</dbReference>
<feature type="modified residue" description="4-aspartylphosphate" evidence="3">
    <location>
        <position position="56"/>
    </location>
</feature>
<evidence type="ECO:0000313" key="7">
    <source>
        <dbReference type="Proteomes" id="UP000049979"/>
    </source>
</evidence>
<protein>
    <recommendedName>
        <fullName evidence="1">Stage 0 sporulation protein A homolog</fullName>
    </recommendedName>
</protein>
<dbReference type="EMBL" id="CVRR01000017">
    <property type="protein sequence ID" value="CRL37421.1"/>
    <property type="molecule type" value="Genomic_DNA"/>
</dbReference>
<organism evidence="6 7">
    <name type="scientific">Roseburia faecis</name>
    <dbReference type="NCBI Taxonomy" id="301302"/>
    <lineage>
        <taxon>Bacteria</taxon>
        <taxon>Bacillati</taxon>
        <taxon>Bacillota</taxon>
        <taxon>Clostridia</taxon>
        <taxon>Lachnospirales</taxon>
        <taxon>Lachnospiraceae</taxon>
        <taxon>Roseburia</taxon>
    </lineage>
</organism>
<name>A0A0M6WKB5_9FIRM</name>
<dbReference type="Pfam" id="PF04397">
    <property type="entry name" value="LytTR"/>
    <property type="match status" value="1"/>
</dbReference>
<dbReference type="PROSITE" id="PS50110">
    <property type="entry name" value="RESPONSE_REGULATORY"/>
    <property type="match status" value="1"/>
</dbReference>
<evidence type="ECO:0000259" key="5">
    <source>
        <dbReference type="PROSITE" id="PS50930"/>
    </source>
</evidence>
<comment type="function">
    <text evidence="2">May play the central regulatory role in sporulation. It may be an element of the effector pathway responsible for the activation of sporulation genes in response to nutritional stress. Spo0A may act in concert with spo0H (a sigma factor) to control the expression of some genes that are critical to the sporulation process.</text>
</comment>
<dbReference type="PANTHER" id="PTHR37299">
    <property type="entry name" value="TRANSCRIPTIONAL REGULATOR-RELATED"/>
    <property type="match status" value="1"/>
</dbReference>
<evidence type="ECO:0000256" key="2">
    <source>
        <dbReference type="ARBA" id="ARBA00024867"/>
    </source>
</evidence>
<dbReference type="SMART" id="SM00448">
    <property type="entry name" value="REC"/>
    <property type="match status" value="1"/>
</dbReference>
<accession>A0A0M6WKB5</accession>
<gene>
    <name evidence="6" type="ORF">M72_28551</name>
</gene>
<sequence length="235" mass="27681">MRILICDDDPLMVEQLHNYIQFYFEHHHIKCPEIVSFSCGEDLLADNGEKDLVFLDIEMPGVNGIYVGNELKKQNKNILIFVVTSYAEYLDDAMRFHVFRYLSKPLDLSRFFRNMKDALVYFNAITVKIPIETKQMTYIFPASQIIAVEAQGRKVIVHTTSQNFVSVQNMNYWAELLPKNCFFQTHRSFIVNFKHVTDFDHTTVHLTDQQLTAYLTRRKYSAFKNAYFLYLESTR</sequence>
<dbReference type="InterPro" id="IPR011006">
    <property type="entry name" value="CheY-like_superfamily"/>
</dbReference>
<keyword evidence="7" id="KW-1185">Reference proteome</keyword>
<dbReference type="PANTHER" id="PTHR37299:SF1">
    <property type="entry name" value="STAGE 0 SPORULATION PROTEIN A HOMOLOG"/>
    <property type="match status" value="1"/>
</dbReference>